<dbReference type="Pfam" id="PF12770">
    <property type="entry name" value="CHAT"/>
    <property type="match status" value="1"/>
</dbReference>
<dbReference type="eggNOG" id="COG2909">
    <property type="taxonomic scope" value="Bacteria"/>
</dbReference>
<dbReference type="EMBL" id="AWSA01000014">
    <property type="protein sequence ID" value="EWT02026.1"/>
    <property type="molecule type" value="Genomic_DNA"/>
</dbReference>
<dbReference type="Gene3D" id="1.25.40.10">
    <property type="entry name" value="Tetratricopeptide repeat domain"/>
    <property type="match status" value="2"/>
</dbReference>
<feature type="compositionally biased region" description="Basic and acidic residues" evidence="1">
    <location>
        <begin position="1"/>
        <end position="17"/>
    </location>
</feature>
<dbReference type="Proteomes" id="UP000019489">
    <property type="component" value="Unassembled WGS sequence"/>
</dbReference>
<sequence>MEPDARNRVPDTARRDAGASGATRAADALAPTDLADSLLPLAISQPEAALASAESLISSETDPTTLSVAHQAAAIIYRDRGRTDTAVAHGFTALRHARRVSAERQGDVLATLGTTLIYAGRTSDGLKRLDEALTLTPQRGLPRLLVRRGNALTMLARYREAVDDLTQAIDGCHRAQDTLWEGRALNNRFDAYLALGETDAAERDAVQAAELLSSVGQDFEAAQAVHNQGLAAHLRGDLPAALTLLDEAAERYGALGNVRHDLIIERTQVLLTAGLIDEARDLCTDTLASTERAPIRRAELLLTLARAALAQGDTEAAERSADEAARLFAAQLRGGWADRARLLRLRAQYLADHPDLLPWMVEPPVATARMSGSASRRTSRMLREATALVESMRERRATELNVALVLHGRIAHGAGRDDDAQRSLAAASATRQTGPPLSRAAAWFAQALLAQHRGDRRALFHACRQGLDAVDEHRSTLGDIELRALASGHGIELARLAIAEAVRGGRSRQMLWWTERWRAAALNGSATRPSEPGLRRDLAALRDVTRRLEPLDATDAASQTLVRERTRLEASVRRVHRHLRAEGSRGDRRPGEGALDLGSLLDALGEADTVLTLVHDRGRLHLVTVARGRVTRREVGPLAAAEQEAEFARFTLRRAAHGRPVDLSSAGRRLQDALLGVAPPPTWSRGGRRPHGDEGPSTSVTGRLPHVVVVPPADLLTAPWGLLPVFDDVVLSVSPSISQWLRARRVRPDAERGSVALVTGPNLTTREAEVSELRRIHRGARVLGPSQATVAAALALLDGADLAHVAAHGQFRANAPLFSALQLADGPLTVHDLQQLRRPPRSMVLSACDSGGAASIGPYEALGLVSSLLGMGTSGVLASVVPVNDQATLEVMAEVHGVAGAGGTLAEGWLAARQAGRPDPLLAATAASFTAWGA</sequence>
<feature type="domain" description="CHAT" evidence="2">
    <location>
        <begin position="702"/>
        <end position="915"/>
    </location>
</feature>
<reference evidence="3 4" key="1">
    <citation type="submission" date="2013-08" db="EMBL/GenBank/DDBJ databases">
        <title>Intrasporangium oryzae NRRL B-24470.</title>
        <authorList>
            <person name="Liu H."/>
            <person name="Wang G."/>
        </authorList>
    </citation>
    <scope>NUCLEOTIDE SEQUENCE [LARGE SCALE GENOMIC DNA]</scope>
    <source>
        <strain evidence="3 4">NRRL B-24470</strain>
    </source>
</reference>
<accession>W9G7A4</accession>
<dbReference type="STRING" id="1386089.N865_06930"/>
<dbReference type="SUPFAM" id="SSF48452">
    <property type="entry name" value="TPR-like"/>
    <property type="match status" value="2"/>
</dbReference>
<organism evidence="3 4">
    <name type="scientific">Intrasporangium oryzae NRRL B-24470</name>
    <dbReference type="NCBI Taxonomy" id="1386089"/>
    <lineage>
        <taxon>Bacteria</taxon>
        <taxon>Bacillati</taxon>
        <taxon>Actinomycetota</taxon>
        <taxon>Actinomycetes</taxon>
        <taxon>Micrococcales</taxon>
        <taxon>Intrasporangiaceae</taxon>
        <taxon>Intrasporangium</taxon>
    </lineage>
</organism>
<dbReference type="eggNOG" id="COG4995">
    <property type="taxonomic scope" value="Bacteria"/>
</dbReference>
<gene>
    <name evidence="3" type="ORF">N865_06930</name>
</gene>
<evidence type="ECO:0000256" key="1">
    <source>
        <dbReference type="SAM" id="MobiDB-lite"/>
    </source>
</evidence>
<dbReference type="InterPro" id="IPR024983">
    <property type="entry name" value="CHAT_dom"/>
</dbReference>
<feature type="region of interest" description="Disordered" evidence="1">
    <location>
        <begin position="1"/>
        <end position="25"/>
    </location>
</feature>
<evidence type="ECO:0000259" key="2">
    <source>
        <dbReference type="Pfam" id="PF12770"/>
    </source>
</evidence>
<dbReference type="PATRIC" id="fig|1386089.3.peg.1619"/>
<dbReference type="RefSeq" id="WP_084328060.1">
    <property type="nucleotide sequence ID" value="NZ_AWSA01000014.1"/>
</dbReference>
<evidence type="ECO:0000313" key="4">
    <source>
        <dbReference type="Proteomes" id="UP000019489"/>
    </source>
</evidence>
<feature type="region of interest" description="Disordered" evidence="1">
    <location>
        <begin position="676"/>
        <end position="701"/>
    </location>
</feature>
<evidence type="ECO:0000313" key="3">
    <source>
        <dbReference type="EMBL" id="EWT02026.1"/>
    </source>
</evidence>
<comment type="caution">
    <text evidence="3">The sequence shown here is derived from an EMBL/GenBank/DDBJ whole genome shotgun (WGS) entry which is preliminary data.</text>
</comment>
<dbReference type="InterPro" id="IPR019734">
    <property type="entry name" value="TPR_rpt"/>
</dbReference>
<name>W9G7A4_9MICO</name>
<proteinExistence type="predicted"/>
<dbReference type="SMART" id="SM00028">
    <property type="entry name" value="TPR"/>
    <property type="match status" value="6"/>
</dbReference>
<dbReference type="InterPro" id="IPR011990">
    <property type="entry name" value="TPR-like_helical_dom_sf"/>
</dbReference>
<protein>
    <recommendedName>
        <fullName evidence="2">CHAT domain-containing protein</fullName>
    </recommendedName>
</protein>
<dbReference type="OrthoDB" id="9761935at2"/>
<keyword evidence="4" id="KW-1185">Reference proteome</keyword>
<dbReference type="AlphaFoldDB" id="W9G7A4"/>